<dbReference type="InterPro" id="IPR038381">
    <property type="entry name" value="HobA_sf"/>
</dbReference>
<dbReference type="RefSeq" id="WP_271020871.1">
    <property type="nucleotide sequence ID" value="NZ_JAQHXR010000001.1"/>
</dbReference>
<dbReference type="InterPro" id="IPR021011">
    <property type="entry name" value="HobA"/>
</dbReference>
<accession>A0ABT4VD07</accession>
<proteinExistence type="predicted"/>
<reference evidence="1 2" key="1">
    <citation type="submission" date="2023-01" db="EMBL/GenBank/DDBJ databases">
        <title>Description of Helicobacter ibis sp. nov. isolated from faecal droppings of black-faced ibis (Theristicus melanopis).</title>
        <authorList>
            <person name="Lopez-Cantillo M."/>
            <person name="Vidal-Veuthey B."/>
            <person name="Mella A."/>
            <person name="De La Haba R."/>
            <person name="Collado L."/>
        </authorList>
    </citation>
    <scope>NUCLEOTIDE SEQUENCE [LARGE SCALE GENOMIC DNA]</scope>
    <source>
        <strain evidence="1 2">A82</strain>
    </source>
</reference>
<comment type="caution">
    <text evidence="1">The sequence shown here is derived from an EMBL/GenBank/DDBJ whole genome shotgun (WGS) entry which is preliminary data.</text>
</comment>
<evidence type="ECO:0000313" key="1">
    <source>
        <dbReference type="EMBL" id="MDA3968587.1"/>
    </source>
</evidence>
<evidence type="ECO:0000313" key="2">
    <source>
        <dbReference type="Proteomes" id="UP001210261"/>
    </source>
</evidence>
<keyword evidence="2" id="KW-1185">Reference proteome</keyword>
<organism evidence="1 2">
    <name type="scientific">Helicobacter ibis</name>
    <dbReference type="NCBI Taxonomy" id="2962633"/>
    <lineage>
        <taxon>Bacteria</taxon>
        <taxon>Pseudomonadati</taxon>
        <taxon>Campylobacterota</taxon>
        <taxon>Epsilonproteobacteria</taxon>
        <taxon>Campylobacterales</taxon>
        <taxon>Helicobacteraceae</taxon>
        <taxon>Helicobacter</taxon>
    </lineage>
</organism>
<protein>
    <submittedName>
        <fullName evidence="1">HobA family DNA replication regulator</fullName>
    </submittedName>
</protein>
<gene>
    <name evidence="1" type="ORF">PF021_02735</name>
</gene>
<name>A0ABT4VD07_9HELI</name>
<dbReference type="Proteomes" id="UP001210261">
    <property type="component" value="Unassembled WGS sequence"/>
</dbReference>
<dbReference type="Pfam" id="PF12163">
    <property type="entry name" value="HobA"/>
    <property type="match status" value="1"/>
</dbReference>
<dbReference type="Gene3D" id="3.40.50.11670">
    <property type="entry name" value="DNA replication regulator HobA"/>
    <property type="match status" value="1"/>
</dbReference>
<dbReference type="EMBL" id="JAQHXR010000001">
    <property type="protein sequence ID" value="MDA3968587.1"/>
    <property type="molecule type" value="Genomic_DNA"/>
</dbReference>
<sequence length="180" mass="21250">MQDISQWTTHILRTDESRPTWLEERKFEWIPLVTNTLQRVFSGDNLVLITDRDREWFGDYVVNMINKSINRPYIPIINIHSLFPQVDKNCKNELGIELVADFLGNVFNNKYLFWYIGRNDDRAKLALSNDFGFLWLFDTDLQNSFTLQSTDTLVDIKLMQMFRIFNLTIEAALFGQISLD</sequence>